<dbReference type="Gene3D" id="2.30.30.380">
    <property type="entry name" value="Zn-finger domain of Sec23/24"/>
    <property type="match status" value="1"/>
</dbReference>
<dbReference type="OrthoDB" id="2801544at2759"/>
<dbReference type="GO" id="GO:0003676">
    <property type="term" value="F:nucleic acid binding"/>
    <property type="evidence" value="ECO:0007669"/>
    <property type="project" value="InterPro"/>
</dbReference>
<dbReference type="Pfam" id="PF01844">
    <property type="entry name" value="HNH"/>
    <property type="match status" value="1"/>
</dbReference>
<keyword evidence="10" id="KW-1133">Transmembrane helix</keyword>
<keyword evidence="6" id="KW-0862">Zinc</keyword>
<dbReference type="SUPFAM" id="SSF52540">
    <property type="entry name" value="P-loop containing nucleoside triphosphate hydrolases"/>
    <property type="match status" value="2"/>
</dbReference>
<feature type="region of interest" description="Disordered" evidence="9">
    <location>
        <begin position="1165"/>
        <end position="1248"/>
    </location>
</feature>
<dbReference type="CDD" id="cd00085">
    <property type="entry name" value="HNHc"/>
    <property type="match status" value="1"/>
</dbReference>
<accession>A0A1S3JIJ9</accession>
<dbReference type="Gene3D" id="3.40.50.10810">
    <property type="entry name" value="Tandem AAA-ATPase domain"/>
    <property type="match status" value="1"/>
</dbReference>
<feature type="domain" description="Helicase C-terminal" evidence="13">
    <location>
        <begin position="335"/>
        <end position="492"/>
    </location>
</feature>
<keyword evidence="3 8" id="KW-0863">Zinc-finger</keyword>
<keyword evidence="10" id="KW-0472">Membrane</keyword>
<evidence type="ECO:0000313" key="16">
    <source>
        <dbReference type="RefSeq" id="XP_013410217.1"/>
    </source>
</evidence>
<evidence type="ECO:0000256" key="2">
    <source>
        <dbReference type="ARBA" id="ARBA00022741"/>
    </source>
</evidence>
<evidence type="ECO:0000256" key="9">
    <source>
        <dbReference type="SAM" id="MobiDB-lite"/>
    </source>
</evidence>
<dbReference type="GO" id="GO:0031297">
    <property type="term" value="P:replication fork processing"/>
    <property type="evidence" value="ECO:0007669"/>
    <property type="project" value="TreeGrafter"/>
</dbReference>
<keyword evidence="5" id="KW-0347">Helicase</keyword>
<dbReference type="Pfam" id="PF00271">
    <property type="entry name" value="Helicase_C"/>
    <property type="match status" value="1"/>
</dbReference>
<dbReference type="InterPro" id="IPR049730">
    <property type="entry name" value="SNF2/RAD54-like_C"/>
</dbReference>
<feature type="compositionally biased region" description="Polar residues" evidence="9">
    <location>
        <begin position="1227"/>
        <end position="1236"/>
    </location>
</feature>
<sequence>MAHNTKAHQKESTGKLSYLPRKLRQRLMKFQAEGVDFGIRNDGKCLIGDEMGLGKTLQAISIAYYYKAEWPLLIVIPASLRYPWVEEIEKWLPEVSPHHINLMQSMQDTSAIPTAAITIITYGLIQHFKPGSPCLEALVNQNFQVVIVDESHYVRNRKTATTKVVVPLVQRARRKILLTGTPALARPSELYPQLEALCPGQFGTWSAYTKRYCDAHMKFFGNRGRQWYTGGASNLPELERRLKETVMIRRLKKDVLTQLPPKTRQRIPFQLKPSDYKKDIEKLQSKADRLLDGRPQGLQEVMMNGEMAEQGDSRFQIMKLVSELYVATGKAKVGPAKEYIKMLCENDQLKFLVFAYHQDMLNGLQETLHDLDIKFIRIDGNVPPKERGMLVDTFQKDANTRVALLSITAAGVGLTLTAASLVVFAELYWTPGTLEQCEDRAHRIGQQNRVNVHYLVAKGTMDEWMWSMINRKTTVVTATLNGKVQTLKADVTYGVHTDLLSSAEAWKPSEGDEDVSMMFSQPSNQRSILDFLTPNGNRKKQLKRKQMSLLKHENGQNPTPAKKHKGKKLEVIPVEPDDDSADMIVMSDEDLPNIDLKCEKKMVLQEKRPCFDRLDVSVFDDSDSFENEVKGKNLAKLGNKTKVKENLKPRRKTVADEEDMIILDEVKEDKLISGIPQRKNEKSRKTPHSEEMTRSSVTEINADNNCTLKVDERLSISSGSNEKSHPNALDNAPLDSASSKGTSSPKEGSRKQSMIPPVGSTRVDRWACHVCTLVNEPLHLCCRVCGTPRQTQSKVQSHGEYAKVNSASETSIDGKQEPSEEAEGDADVWRCVMCTYDNQSCDQKCSICLTPGGKSRRKTRKNGAPSKTVSEVQTAPREPPSNNVSAVDFLETGAVESQSNTDINSVKSGALLKQFDIADDGAVHENLQVENSSHDCAKDDKNDVPNFDLCDDDNDDMFTIDEYQSDKEEKEKQERGSEQDENCGDRTLDESINSIESADGGTTCDDVEHDHSHWYEDIDDAQMIQAEEEVTQTSPEVKPRVVNLDDIPVYDLFMYSCSRNTNRVYLHDKHGAPLHTNFLPSDVLSANMEDLPDLLLHPQNLKLVKRFAREWQSLGATKQRVVVRKEEIFTSPLLHYDAVSKKGHSTQRYATKDDIAKASAARASEVGGSIRHITRPDVKSVKNQSPRAKLSCQHSTQESPKSQKLTVSSNSPVTNIGVRSPLGVNSIKRNSNSGVNSDKEKSIDESSEFDSLNTSKGFVQALDSNGNPLCLNCQQPYENRLLSSATIRSNSAAWDTRFCKTQCKEEFWLRTHHGYGRDQVFEAERGMCQKCNFNAHEFFKKIRITGDFKKRADLIKKSVYNVLKGEVKEKMVRKPVEGMFWHVDHINPVYAGGGQCDLDNLQTLCTVCHMTVTAQQNKQRHQAKRLQRAALDGDITAFFQKATS</sequence>
<feature type="compositionally biased region" description="Polar residues" evidence="9">
    <location>
        <begin position="736"/>
        <end position="746"/>
    </location>
</feature>
<evidence type="ECO:0000256" key="5">
    <source>
        <dbReference type="ARBA" id="ARBA00022806"/>
    </source>
</evidence>
<evidence type="ECO:0000259" key="13">
    <source>
        <dbReference type="PROSITE" id="PS51194"/>
    </source>
</evidence>
<dbReference type="GO" id="GO:0008270">
    <property type="term" value="F:zinc ion binding"/>
    <property type="evidence" value="ECO:0007669"/>
    <property type="project" value="UniProtKB-KW"/>
</dbReference>
<dbReference type="GO" id="GO:0016787">
    <property type="term" value="F:hydrolase activity"/>
    <property type="evidence" value="ECO:0007669"/>
    <property type="project" value="UniProtKB-KW"/>
</dbReference>
<dbReference type="KEGG" id="lak:106173594"/>
<feature type="compositionally biased region" description="Basic and acidic residues" evidence="9">
    <location>
        <begin position="678"/>
        <end position="693"/>
    </location>
</feature>
<keyword evidence="14" id="KW-1185">Reference proteome</keyword>
<feature type="region of interest" description="Disordered" evidence="9">
    <location>
        <begin position="853"/>
        <end position="884"/>
    </location>
</feature>
<dbReference type="SMART" id="SM00547">
    <property type="entry name" value="ZnF_RBZ"/>
    <property type="match status" value="2"/>
</dbReference>
<evidence type="ECO:0000256" key="6">
    <source>
        <dbReference type="ARBA" id="ARBA00022833"/>
    </source>
</evidence>
<dbReference type="PROSITE" id="PS51194">
    <property type="entry name" value="HELICASE_CTER"/>
    <property type="match status" value="1"/>
</dbReference>
<dbReference type="PROSITE" id="PS01358">
    <property type="entry name" value="ZF_RANBP2_1"/>
    <property type="match status" value="2"/>
</dbReference>
<feature type="region of interest" description="Disordered" evidence="9">
    <location>
        <begin position="793"/>
        <end position="822"/>
    </location>
</feature>
<dbReference type="InterPro" id="IPR003615">
    <property type="entry name" value="HNH_nuc"/>
</dbReference>
<evidence type="ECO:0000313" key="15">
    <source>
        <dbReference type="RefSeq" id="XP_013410216.1"/>
    </source>
</evidence>
<feature type="compositionally biased region" description="Polar residues" evidence="9">
    <location>
        <begin position="1181"/>
        <end position="1214"/>
    </location>
</feature>
<dbReference type="RefSeq" id="XP_013410216.1">
    <property type="nucleotide sequence ID" value="XM_013554762.2"/>
</dbReference>
<dbReference type="SUPFAM" id="SSF90209">
    <property type="entry name" value="Ran binding protein zinc finger-like"/>
    <property type="match status" value="1"/>
</dbReference>
<dbReference type="PROSITE" id="PS50199">
    <property type="entry name" value="ZF_RANBP2_2"/>
    <property type="match status" value="1"/>
</dbReference>
<gene>
    <name evidence="15 16" type="primary">LOC106173594</name>
</gene>
<dbReference type="InterPro" id="IPR001650">
    <property type="entry name" value="Helicase_C-like"/>
</dbReference>
<feature type="region of interest" description="Disordered" evidence="9">
    <location>
        <begin position="673"/>
        <end position="702"/>
    </location>
</feature>
<dbReference type="InterPro" id="IPR036443">
    <property type="entry name" value="Znf_RanBP2_sf"/>
</dbReference>
<dbReference type="PANTHER" id="PTHR45766">
    <property type="entry name" value="DNA ANNEALING HELICASE AND ENDONUCLEASE ZRANB3 FAMILY MEMBER"/>
    <property type="match status" value="1"/>
</dbReference>
<evidence type="ECO:0000256" key="3">
    <source>
        <dbReference type="ARBA" id="ARBA00022771"/>
    </source>
</evidence>
<evidence type="ECO:0000256" key="7">
    <source>
        <dbReference type="ARBA" id="ARBA00022840"/>
    </source>
</evidence>
<dbReference type="STRING" id="7574.A0A1S3JIJ9"/>
<dbReference type="SMART" id="SM00490">
    <property type="entry name" value="HELICc"/>
    <property type="match status" value="1"/>
</dbReference>
<protein>
    <submittedName>
        <fullName evidence="15">DNA annealing helicase and endonuclease ZRANB3-like isoform X1</fullName>
    </submittedName>
    <submittedName>
        <fullName evidence="16">DNA annealing helicase and endonuclease ZRANB3-like isoform X2</fullName>
    </submittedName>
</protein>
<organism evidence="14 16">
    <name type="scientific">Lingula anatina</name>
    <name type="common">Brachiopod</name>
    <name type="synonym">Lingula unguis</name>
    <dbReference type="NCBI Taxonomy" id="7574"/>
    <lineage>
        <taxon>Eukaryota</taxon>
        <taxon>Metazoa</taxon>
        <taxon>Spiralia</taxon>
        <taxon>Lophotrochozoa</taxon>
        <taxon>Brachiopoda</taxon>
        <taxon>Linguliformea</taxon>
        <taxon>Lingulata</taxon>
        <taxon>Lingulida</taxon>
        <taxon>Linguloidea</taxon>
        <taxon>Lingulidae</taxon>
        <taxon>Lingula</taxon>
    </lineage>
</organism>
<dbReference type="PROSITE" id="PS51192">
    <property type="entry name" value="HELICASE_ATP_BIND_1"/>
    <property type="match status" value="1"/>
</dbReference>
<dbReference type="InterPro" id="IPR014001">
    <property type="entry name" value="Helicase_ATP-bd"/>
</dbReference>
<dbReference type="Gene3D" id="1.10.30.50">
    <property type="match status" value="1"/>
</dbReference>
<dbReference type="Pfam" id="PF00641">
    <property type="entry name" value="Zn_ribbon_RanBP"/>
    <property type="match status" value="1"/>
</dbReference>
<dbReference type="SMART" id="SM00507">
    <property type="entry name" value="HNHc"/>
    <property type="match status" value="1"/>
</dbReference>
<dbReference type="PANTHER" id="PTHR45766:SF3">
    <property type="entry name" value="DNA ANNEALING HELICASE AND ENDONUCLEASE ZRANB3"/>
    <property type="match status" value="1"/>
</dbReference>
<dbReference type="GO" id="GO:0006281">
    <property type="term" value="P:DNA repair"/>
    <property type="evidence" value="ECO:0007669"/>
    <property type="project" value="TreeGrafter"/>
</dbReference>
<keyword evidence="7" id="KW-0067">ATP-binding</keyword>
<dbReference type="Proteomes" id="UP000085678">
    <property type="component" value="Unplaced"/>
</dbReference>
<evidence type="ECO:0000259" key="11">
    <source>
        <dbReference type="PROSITE" id="PS50199"/>
    </source>
</evidence>
<proteinExistence type="predicted"/>
<dbReference type="InterPro" id="IPR000330">
    <property type="entry name" value="SNF2_N"/>
</dbReference>
<keyword evidence="10" id="KW-0812">Transmembrane</keyword>
<keyword evidence="2" id="KW-0547">Nucleotide-binding</keyword>
<evidence type="ECO:0000256" key="8">
    <source>
        <dbReference type="PROSITE-ProRule" id="PRU00322"/>
    </source>
</evidence>
<feature type="region of interest" description="Disordered" evidence="9">
    <location>
        <begin position="965"/>
        <end position="988"/>
    </location>
</feature>
<keyword evidence="1" id="KW-0479">Metal-binding</keyword>
<dbReference type="InterPro" id="IPR027417">
    <property type="entry name" value="P-loop_NTPase"/>
</dbReference>
<evidence type="ECO:0000256" key="1">
    <source>
        <dbReference type="ARBA" id="ARBA00022723"/>
    </source>
</evidence>
<dbReference type="GO" id="GO:0043596">
    <property type="term" value="C:nuclear replication fork"/>
    <property type="evidence" value="ECO:0007669"/>
    <property type="project" value="TreeGrafter"/>
</dbReference>
<evidence type="ECO:0000256" key="4">
    <source>
        <dbReference type="ARBA" id="ARBA00022801"/>
    </source>
</evidence>
<evidence type="ECO:0000259" key="12">
    <source>
        <dbReference type="PROSITE" id="PS51192"/>
    </source>
</evidence>
<dbReference type="InterPro" id="IPR001876">
    <property type="entry name" value="Znf_RanBP2"/>
</dbReference>
<evidence type="ECO:0000313" key="14">
    <source>
        <dbReference type="Proteomes" id="UP000085678"/>
    </source>
</evidence>
<feature type="domain" description="RanBP2-type" evidence="11">
    <location>
        <begin position="762"/>
        <end position="791"/>
    </location>
</feature>
<feature type="transmembrane region" description="Helical" evidence="10">
    <location>
        <begin position="402"/>
        <end position="429"/>
    </location>
</feature>
<dbReference type="CDD" id="cd18010">
    <property type="entry name" value="DEXHc_HARP_SMARCAL1"/>
    <property type="match status" value="1"/>
</dbReference>
<evidence type="ECO:0000256" key="10">
    <source>
        <dbReference type="SAM" id="Phobius"/>
    </source>
</evidence>
<dbReference type="Gene3D" id="3.40.50.300">
    <property type="entry name" value="P-loop containing nucleotide triphosphate hydrolases"/>
    <property type="match status" value="1"/>
</dbReference>
<feature type="region of interest" description="Disordered" evidence="9">
    <location>
        <begin position="716"/>
        <end position="758"/>
    </location>
</feature>
<dbReference type="GO" id="GO:0004386">
    <property type="term" value="F:helicase activity"/>
    <property type="evidence" value="ECO:0007669"/>
    <property type="project" value="UniProtKB-KW"/>
</dbReference>
<dbReference type="CDD" id="cd18793">
    <property type="entry name" value="SF2_C_SNF"/>
    <property type="match status" value="1"/>
</dbReference>
<reference evidence="15 16" key="1">
    <citation type="submission" date="2025-04" db="UniProtKB">
        <authorList>
            <consortium name="RefSeq"/>
        </authorList>
    </citation>
    <scope>IDENTIFICATION</scope>
    <source>
        <tissue evidence="15 16">Gonads</tissue>
    </source>
</reference>
<dbReference type="Pfam" id="PF00176">
    <property type="entry name" value="SNF2-rel_dom"/>
    <property type="match status" value="1"/>
</dbReference>
<name>A0A1S3JIJ9_LINAN</name>
<keyword evidence="4" id="KW-0378">Hydrolase</keyword>
<dbReference type="GO" id="GO:0004520">
    <property type="term" value="F:DNA endonuclease activity"/>
    <property type="evidence" value="ECO:0007669"/>
    <property type="project" value="TreeGrafter"/>
</dbReference>
<dbReference type="OMA" id="GRDDQCV"/>
<dbReference type="GO" id="GO:0005524">
    <property type="term" value="F:ATP binding"/>
    <property type="evidence" value="ECO:0007669"/>
    <property type="project" value="UniProtKB-KW"/>
</dbReference>
<dbReference type="InterPro" id="IPR038718">
    <property type="entry name" value="SNF2-like_sf"/>
</dbReference>
<dbReference type="InterPro" id="IPR002711">
    <property type="entry name" value="HNH"/>
</dbReference>
<dbReference type="GeneID" id="106173594"/>
<dbReference type="FunFam" id="3.40.50.10810:FF:000044">
    <property type="entry name" value="Chromatin remodeling factor18"/>
    <property type="match status" value="1"/>
</dbReference>
<dbReference type="SMART" id="SM00487">
    <property type="entry name" value="DEXDc"/>
    <property type="match status" value="1"/>
</dbReference>
<feature type="domain" description="Helicase ATP-binding" evidence="12">
    <location>
        <begin position="36"/>
        <end position="200"/>
    </location>
</feature>
<dbReference type="RefSeq" id="XP_013410217.1">
    <property type="nucleotide sequence ID" value="XM_013554763.2"/>
</dbReference>